<protein>
    <recommendedName>
        <fullName evidence="3">STAS domain-containing protein</fullName>
    </recommendedName>
</protein>
<reference evidence="1 2" key="1">
    <citation type="submission" date="2016-10" db="EMBL/GenBank/DDBJ databases">
        <title>Silvanigrella aquatica sp. nov., isolated from a freshwater lake located in the Black Forest, Germany, description of Silvanigrellaceae fam. nov., Silvanigrellales ord. nov., reclassification of the order Bdellovibrionales in the class Oligoflexia, reclassification of the families Bacteriovoracaceae and Halobacteriovoraceae in the new order Bacteriovoracales ord. nov., and reclassification of the family Pseudobacteriovoracaceae in the order Oligoflexiales.</title>
        <authorList>
            <person name="Hahn M.W."/>
            <person name="Schmidt J."/>
            <person name="Koll U."/>
            <person name="Rohde M."/>
            <person name="Verbag S."/>
            <person name="Pitt A."/>
            <person name="Nakai R."/>
            <person name="Naganuma T."/>
            <person name="Lang E."/>
        </authorList>
    </citation>
    <scope>NUCLEOTIDE SEQUENCE [LARGE SCALE GENOMIC DNA]</scope>
    <source>
        <strain evidence="1 2">MWH-Nonnen-W8red</strain>
    </source>
</reference>
<accession>A0A1L4D325</accession>
<dbReference type="KEGG" id="saqi:AXG55_12080"/>
<dbReference type="EMBL" id="CP017834">
    <property type="protein sequence ID" value="APJ04603.1"/>
    <property type="molecule type" value="Genomic_DNA"/>
</dbReference>
<dbReference type="STRING" id="1915309.AXG55_12080"/>
<evidence type="ECO:0008006" key="3">
    <source>
        <dbReference type="Google" id="ProtNLM"/>
    </source>
</evidence>
<evidence type="ECO:0000313" key="1">
    <source>
        <dbReference type="EMBL" id="APJ04603.1"/>
    </source>
</evidence>
<proteinExistence type="predicted"/>
<dbReference type="InterPro" id="IPR036513">
    <property type="entry name" value="STAS_dom_sf"/>
</dbReference>
<keyword evidence="2" id="KW-1185">Reference proteome</keyword>
<gene>
    <name evidence="1" type="ORF">AXG55_12080</name>
</gene>
<dbReference type="Proteomes" id="UP000184731">
    <property type="component" value="Chromosome"/>
</dbReference>
<sequence>MEVVVNNTTIEFSGLLNEESSIEVIRKGLEQAFANSKDKVIRLDFSKVKRANSCGILAWYKILDGFKDGKCIYVNVPRWLVEQFNISDFLSDKTLVESIQANFYCPSNDTHETLLLTLGKEIPILDNYDDFSLVLKNKDGLDLEIDFEPNEYFYFIASNSKRFKGEAA</sequence>
<dbReference type="RefSeq" id="WP_233231197.1">
    <property type="nucleotide sequence ID" value="NZ_CP017834.1"/>
</dbReference>
<dbReference type="AlphaFoldDB" id="A0A1L4D325"/>
<dbReference type="SUPFAM" id="SSF52091">
    <property type="entry name" value="SpoIIaa-like"/>
    <property type="match status" value="1"/>
</dbReference>
<organism evidence="1 2">
    <name type="scientific">Silvanigrella aquatica</name>
    <dbReference type="NCBI Taxonomy" id="1915309"/>
    <lineage>
        <taxon>Bacteria</taxon>
        <taxon>Pseudomonadati</taxon>
        <taxon>Bdellovibrionota</taxon>
        <taxon>Oligoflexia</taxon>
        <taxon>Silvanigrellales</taxon>
        <taxon>Silvanigrellaceae</taxon>
        <taxon>Silvanigrella</taxon>
    </lineage>
</organism>
<evidence type="ECO:0000313" key="2">
    <source>
        <dbReference type="Proteomes" id="UP000184731"/>
    </source>
</evidence>
<name>A0A1L4D325_9BACT</name>